<name>A0A2K3D618_CHLRE</name>
<evidence type="ECO:0000313" key="6">
    <source>
        <dbReference type="EMBL" id="PNW75974.1"/>
    </source>
</evidence>
<evidence type="ECO:0000256" key="4">
    <source>
        <dbReference type="SAM" id="SignalP"/>
    </source>
</evidence>
<feature type="compositionally biased region" description="Pro residues" evidence="2">
    <location>
        <begin position="63"/>
        <end position="78"/>
    </location>
</feature>
<dbReference type="InterPro" id="IPR001190">
    <property type="entry name" value="SRCR"/>
</dbReference>
<feature type="compositionally biased region" description="Low complexity" evidence="2">
    <location>
        <begin position="1598"/>
        <end position="1607"/>
    </location>
</feature>
<feature type="compositionally biased region" description="Basic residues" evidence="2">
    <location>
        <begin position="3836"/>
        <end position="3847"/>
    </location>
</feature>
<feature type="chain" id="PRO_5014325407" description="SRCR domain-containing protein" evidence="4">
    <location>
        <begin position="28"/>
        <end position="4531"/>
    </location>
</feature>
<proteinExistence type="predicted"/>
<keyword evidence="3" id="KW-1133">Transmembrane helix</keyword>
<feature type="transmembrane region" description="Helical" evidence="3">
    <location>
        <begin position="4309"/>
        <end position="4331"/>
    </location>
</feature>
<keyword evidence="3" id="KW-0812">Transmembrane</keyword>
<keyword evidence="7" id="KW-1185">Reference proteome</keyword>
<feature type="domain" description="SRCR" evidence="5">
    <location>
        <begin position="133"/>
        <end position="247"/>
    </location>
</feature>
<feature type="transmembrane region" description="Helical" evidence="3">
    <location>
        <begin position="4372"/>
        <end position="4395"/>
    </location>
</feature>
<feature type="region of interest" description="Disordered" evidence="2">
    <location>
        <begin position="1707"/>
        <end position="1772"/>
    </location>
</feature>
<dbReference type="Proteomes" id="UP000006906">
    <property type="component" value="Chromosome 12"/>
</dbReference>
<feature type="compositionally biased region" description="Gly residues" evidence="2">
    <location>
        <begin position="3714"/>
        <end position="3726"/>
    </location>
</feature>
<dbReference type="SMART" id="SM00710">
    <property type="entry name" value="PbH1"/>
    <property type="match status" value="15"/>
</dbReference>
<feature type="transmembrane region" description="Helical" evidence="3">
    <location>
        <begin position="4283"/>
        <end position="4303"/>
    </location>
</feature>
<feature type="region of interest" description="Disordered" evidence="2">
    <location>
        <begin position="719"/>
        <end position="740"/>
    </location>
</feature>
<feature type="compositionally biased region" description="Basic and acidic residues" evidence="2">
    <location>
        <begin position="3869"/>
        <end position="3878"/>
    </location>
</feature>
<feature type="region of interest" description="Disordered" evidence="2">
    <location>
        <begin position="2834"/>
        <end position="2857"/>
    </location>
</feature>
<feature type="region of interest" description="Disordered" evidence="2">
    <location>
        <begin position="3688"/>
        <end position="3748"/>
    </location>
</feature>
<feature type="compositionally biased region" description="Basic residues" evidence="2">
    <location>
        <begin position="4069"/>
        <end position="4078"/>
    </location>
</feature>
<feature type="compositionally biased region" description="Low complexity" evidence="2">
    <location>
        <begin position="3422"/>
        <end position="3434"/>
    </location>
</feature>
<accession>A0A2K3D618</accession>
<feature type="compositionally biased region" description="Low complexity" evidence="2">
    <location>
        <begin position="1707"/>
        <end position="1724"/>
    </location>
</feature>
<dbReference type="InterPro" id="IPR051246">
    <property type="entry name" value="WDR48"/>
</dbReference>
<feature type="compositionally biased region" description="Gly residues" evidence="2">
    <location>
        <begin position="1608"/>
        <end position="1622"/>
    </location>
</feature>
<feature type="compositionally biased region" description="Polar residues" evidence="2">
    <location>
        <begin position="4052"/>
        <end position="4066"/>
    </location>
</feature>
<dbReference type="GeneID" id="5719690"/>
<dbReference type="Pfam" id="PF00530">
    <property type="entry name" value="SRCR"/>
    <property type="match status" value="1"/>
</dbReference>
<dbReference type="Gramene" id="PNW75974">
    <property type="protein sequence ID" value="PNW75974"/>
    <property type="gene ID" value="CHLRE_12g552700v5"/>
</dbReference>
<dbReference type="KEGG" id="cre:CHLRE_12g552700v5"/>
<reference evidence="6 7" key="1">
    <citation type="journal article" date="2007" name="Science">
        <title>The Chlamydomonas genome reveals the evolution of key animal and plant functions.</title>
        <authorList>
            <person name="Merchant S.S."/>
            <person name="Prochnik S.E."/>
            <person name="Vallon O."/>
            <person name="Harris E.H."/>
            <person name="Karpowicz S.J."/>
            <person name="Witman G.B."/>
            <person name="Terry A."/>
            <person name="Salamov A."/>
            <person name="Fritz-Laylin L.K."/>
            <person name="Marechal-Drouard L."/>
            <person name="Marshall W.F."/>
            <person name="Qu L.H."/>
            <person name="Nelson D.R."/>
            <person name="Sanderfoot A.A."/>
            <person name="Spalding M.H."/>
            <person name="Kapitonov V.V."/>
            <person name="Ren Q."/>
            <person name="Ferris P."/>
            <person name="Lindquist E."/>
            <person name="Shapiro H."/>
            <person name="Lucas S.M."/>
            <person name="Grimwood J."/>
            <person name="Schmutz J."/>
            <person name="Cardol P."/>
            <person name="Cerutti H."/>
            <person name="Chanfreau G."/>
            <person name="Chen C.L."/>
            <person name="Cognat V."/>
            <person name="Croft M.T."/>
            <person name="Dent R."/>
            <person name="Dutcher S."/>
            <person name="Fernandez E."/>
            <person name="Fukuzawa H."/>
            <person name="Gonzalez-Ballester D."/>
            <person name="Gonzalez-Halphen D."/>
            <person name="Hallmann A."/>
            <person name="Hanikenne M."/>
            <person name="Hippler M."/>
            <person name="Inwood W."/>
            <person name="Jabbari K."/>
            <person name="Kalanon M."/>
            <person name="Kuras R."/>
            <person name="Lefebvre P.A."/>
            <person name="Lemaire S.D."/>
            <person name="Lobanov A.V."/>
            <person name="Lohr M."/>
            <person name="Manuell A."/>
            <person name="Meier I."/>
            <person name="Mets L."/>
            <person name="Mittag M."/>
            <person name="Mittelmeier T."/>
            <person name="Moroney J.V."/>
            <person name="Moseley J."/>
            <person name="Napoli C."/>
            <person name="Nedelcu A.M."/>
            <person name="Niyogi K."/>
            <person name="Novoselov S.V."/>
            <person name="Paulsen I.T."/>
            <person name="Pazour G."/>
            <person name="Purton S."/>
            <person name="Ral J.P."/>
            <person name="Riano-Pachon D.M."/>
            <person name="Riekhof W."/>
            <person name="Rymarquis L."/>
            <person name="Schroda M."/>
            <person name="Stern D."/>
            <person name="Umen J."/>
            <person name="Willows R."/>
            <person name="Wilson N."/>
            <person name="Zimmer S.L."/>
            <person name="Allmer J."/>
            <person name="Balk J."/>
            <person name="Bisova K."/>
            <person name="Chen C.J."/>
            <person name="Elias M."/>
            <person name="Gendler K."/>
            <person name="Hauser C."/>
            <person name="Lamb M.R."/>
            <person name="Ledford H."/>
            <person name="Long J.C."/>
            <person name="Minagawa J."/>
            <person name="Page M.D."/>
            <person name="Pan J."/>
            <person name="Pootakham W."/>
            <person name="Roje S."/>
            <person name="Rose A."/>
            <person name="Stahlberg E."/>
            <person name="Terauchi A.M."/>
            <person name="Yang P."/>
            <person name="Ball S."/>
            <person name="Bowler C."/>
            <person name="Dieckmann C.L."/>
            <person name="Gladyshev V.N."/>
            <person name="Green P."/>
            <person name="Jorgensen R."/>
            <person name="Mayfield S."/>
            <person name="Mueller-Roeber B."/>
            <person name="Rajamani S."/>
            <person name="Sayre R.T."/>
            <person name="Brokstein P."/>
            <person name="Dubchak I."/>
            <person name="Goodstein D."/>
            <person name="Hornick L."/>
            <person name="Huang Y.W."/>
            <person name="Jhaveri J."/>
            <person name="Luo Y."/>
            <person name="Martinez D."/>
            <person name="Ngau W.C."/>
            <person name="Otillar B."/>
            <person name="Poliakov A."/>
            <person name="Porter A."/>
            <person name="Szajkowski L."/>
            <person name="Werner G."/>
            <person name="Zhou K."/>
            <person name="Grigoriev I.V."/>
            <person name="Rokhsar D.S."/>
            <person name="Grossman A.R."/>
        </authorList>
    </citation>
    <scope>NUCLEOTIDE SEQUENCE [LARGE SCALE GENOMIC DNA]</scope>
    <source>
        <strain evidence="7">CC-503</strain>
    </source>
</reference>
<gene>
    <name evidence="6" type="ORF">CHLRE_12g552700v5</name>
</gene>
<feature type="signal peptide" evidence="4">
    <location>
        <begin position="1"/>
        <end position="27"/>
    </location>
</feature>
<feature type="region of interest" description="Disordered" evidence="2">
    <location>
        <begin position="3045"/>
        <end position="3064"/>
    </location>
</feature>
<dbReference type="RefSeq" id="XP_042918965.1">
    <property type="nucleotide sequence ID" value="XM_043069025.1"/>
</dbReference>
<feature type="compositionally biased region" description="Basic and acidic residues" evidence="2">
    <location>
        <begin position="4455"/>
        <end position="4467"/>
    </location>
</feature>
<feature type="compositionally biased region" description="Basic and acidic residues" evidence="2">
    <location>
        <begin position="4522"/>
        <end position="4531"/>
    </location>
</feature>
<feature type="compositionally biased region" description="Low complexity" evidence="2">
    <location>
        <begin position="3954"/>
        <end position="3972"/>
    </location>
</feature>
<feature type="region of interest" description="Disordered" evidence="2">
    <location>
        <begin position="2276"/>
        <end position="2307"/>
    </location>
</feature>
<dbReference type="SUPFAM" id="SSF51126">
    <property type="entry name" value="Pectin lyase-like"/>
    <property type="match status" value="1"/>
</dbReference>
<feature type="region of interest" description="Disordered" evidence="2">
    <location>
        <begin position="2325"/>
        <end position="2346"/>
    </location>
</feature>
<feature type="compositionally biased region" description="Low complexity" evidence="2">
    <location>
        <begin position="3926"/>
        <end position="3939"/>
    </location>
</feature>
<evidence type="ECO:0000256" key="1">
    <source>
        <dbReference type="ARBA" id="ARBA00023157"/>
    </source>
</evidence>
<feature type="compositionally biased region" description="Low complexity" evidence="2">
    <location>
        <begin position="3006"/>
        <end position="3029"/>
    </location>
</feature>
<dbReference type="PROSITE" id="PS50287">
    <property type="entry name" value="SRCR_2"/>
    <property type="match status" value="1"/>
</dbReference>
<dbReference type="InterPro" id="IPR006626">
    <property type="entry name" value="PbH1"/>
</dbReference>
<feature type="region of interest" description="Disordered" evidence="2">
    <location>
        <begin position="1596"/>
        <end position="1622"/>
    </location>
</feature>
<dbReference type="InterPro" id="IPR036772">
    <property type="entry name" value="SRCR-like_dom_sf"/>
</dbReference>
<feature type="compositionally biased region" description="Low complexity" evidence="2">
    <location>
        <begin position="3390"/>
        <end position="3400"/>
    </location>
</feature>
<keyword evidence="3" id="KW-0472">Membrane</keyword>
<feature type="compositionally biased region" description="Low complexity" evidence="2">
    <location>
        <begin position="1732"/>
        <end position="1751"/>
    </location>
</feature>
<dbReference type="EMBL" id="CM008973">
    <property type="protein sequence ID" value="PNW75974.1"/>
    <property type="molecule type" value="Genomic_DNA"/>
</dbReference>
<evidence type="ECO:0000259" key="5">
    <source>
        <dbReference type="PROSITE" id="PS50287"/>
    </source>
</evidence>
<dbReference type="GO" id="GO:0000724">
    <property type="term" value="P:double-strand break repair via homologous recombination"/>
    <property type="evidence" value="ECO:0000318"/>
    <property type="project" value="GO_Central"/>
</dbReference>
<feature type="transmembrane region" description="Helical" evidence="3">
    <location>
        <begin position="4338"/>
        <end position="4360"/>
    </location>
</feature>
<feature type="compositionally biased region" description="Acidic residues" evidence="2">
    <location>
        <begin position="3704"/>
        <end position="3713"/>
    </location>
</feature>
<dbReference type="SUPFAM" id="SSF56487">
    <property type="entry name" value="SRCR-like"/>
    <property type="match status" value="1"/>
</dbReference>
<feature type="compositionally biased region" description="Pro residues" evidence="2">
    <location>
        <begin position="251"/>
        <end position="293"/>
    </location>
</feature>
<keyword evidence="4" id="KW-0732">Signal</keyword>
<dbReference type="Gene3D" id="3.10.250.10">
    <property type="entry name" value="SRCR-like domain"/>
    <property type="match status" value="1"/>
</dbReference>
<feature type="region of interest" description="Disordered" evidence="2">
    <location>
        <begin position="246"/>
        <end position="331"/>
    </location>
</feature>
<protein>
    <recommendedName>
        <fullName evidence="5">SRCR domain-containing protein</fullName>
    </recommendedName>
</protein>
<feature type="region of interest" description="Disordered" evidence="2">
    <location>
        <begin position="41"/>
        <end position="133"/>
    </location>
</feature>
<feature type="compositionally biased region" description="Low complexity" evidence="2">
    <location>
        <begin position="2332"/>
        <end position="2346"/>
    </location>
</feature>
<keyword evidence="1" id="KW-1015">Disulfide bond</keyword>
<feature type="compositionally biased region" description="Low complexity" evidence="2">
    <location>
        <begin position="720"/>
        <end position="735"/>
    </location>
</feature>
<organism evidence="6 7">
    <name type="scientific">Chlamydomonas reinhardtii</name>
    <name type="common">Chlamydomonas smithii</name>
    <dbReference type="NCBI Taxonomy" id="3055"/>
    <lineage>
        <taxon>Eukaryota</taxon>
        <taxon>Viridiplantae</taxon>
        <taxon>Chlorophyta</taxon>
        <taxon>core chlorophytes</taxon>
        <taxon>Chlorophyceae</taxon>
        <taxon>CS clade</taxon>
        <taxon>Chlamydomonadales</taxon>
        <taxon>Chlamydomonadaceae</taxon>
        <taxon>Chlamydomonas</taxon>
    </lineage>
</organism>
<feature type="compositionally biased region" description="Pro residues" evidence="2">
    <location>
        <begin position="4034"/>
        <end position="4045"/>
    </location>
</feature>
<dbReference type="PANTHER" id="PTHR19862">
    <property type="entry name" value="WD REPEAT-CONTAINING PROTEIN 48"/>
    <property type="match status" value="1"/>
</dbReference>
<evidence type="ECO:0000313" key="7">
    <source>
        <dbReference type="Proteomes" id="UP000006906"/>
    </source>
</evidence>
<dbReference type="PANTHER" id="PTHR19862:SF14">
    <property type="entry name" value="WD REPEAT-CONTAINING PROTEIN 48"/>
    <property type="match status" value="1"/>
</dbReference>
<dbReference type="GO" id="GO:0016020">
    <property type="term" value="C:membrane"/>
    <property type="evidence" value="ECO:0007669"/>
    <property type="project" value="InterPro"/>
</dbReference>
<feature type="compositionally biased region" description="Basic and acidic residues" evidence="2">
    <location>
        <begin position="4435"/>
        <end position="4444"/>
    </location>
</feature>
<feature type="region of interest" description="Disordered" evidence="2">
    <location>
        <begin position="3834"/>
        <end position="4120"/>
    </location>
</feature>
<feature type="compositionally biased region" description="Polar residues" evidence="2">
    <location>
        <begin position="4018"/>
        <end position="4030"/>
    </location>
</feature>
<feature type="transmembrane region" description="Helical" evidence="3">
    <location>
        <begin position="4230"/>
        <end position="4257"/>
    </location>
</feature>
<dbReference type="PRINTS" id="PR00258">
    <property type="entry name" value="SPERACTRCPTR"/>
</dbReference>
<feature type="transmembrane region" description="Helical" evidence="3">
    <location>
        <begin position="3526"/>
        <end position="3545"/>
    </location>
</feature>
<feature type="compositionally biased region" description="Pro residues" evidence="2">
    <location>
        <begin position="3892"/>
        <end position="3910"/>
    </location>
</feature>
<feature type="compositionally biased region" description="Polar residues" evidence="2">
    <location>
        <begin position="4091"/>
        <end position="4102"/>
    </location>
</feature>
<dbReference type="InterPro" id="IPR011050">
    <property type="entry name" value="Pectin_lyase_fold/virulence"/>
</dbReference>
<feature type="region of interest" description="Disordered" evidence="2">
    <location>
        <begin position="4424"/>
        <end position="4531"/>
    </location>
</feature>
<feature type="compositionally biased region" description="Low complexity" evidence="2">
    <location>
        <begin position="3727"/>
        <end position="3740"/>
    </location>
</feature>
<feature type="compositionally biased region" description="Pro residues" evidence="2">
    <location>
        <begin position="1761"/>
        <end position="1772"/>
    </location>
</feature>
<sequence>MANSERWRRKRGSVSGLALLLAAYIAAAPLARVIDTGVDAPPPFDGTPSESPDFNTTITTNNAPPPPDDQALPPPPPGAGGNQPPSPAAAGTAAQPPPPTQLGGGGSDDEMPPDRAHTDVLPPPPPAKAIPPLRLVGGSTSYSGRLEIFLDGAWGTICSDGWVNYPDNAKVACKQLGFSGWSYGSRWYTSSTSVPWDYFQTAWNARIVMFSVRCSFMDTYLAGCWWARSPVGFASCTHAQDVGVSCGGSRPPMPPPDSPPQPPRSPPPPSPPPTPRAPRLPPAAPKPPPPPPQQGDAAVPLPDWSHSCQVSLRDPGSLNPNAPAPGGGSSSGTPYIRCEAAAATAAAAAVAAAGVVAAAAGGGAGGPAEQGATAAVGMVAVMLGPSLAPLHAAGLLQLSGVQVLQWIRTGSSSSSSSSTAATGSSNSTSSGPDFGITFVGVPHLLLRDSELTGMPLSGAAPLVVCVNCTFLTVERLTVEDLTGEPLVPSANGIPYVRRVTYGAVEANGLVAARLAGVSCSRVVNSYGFACVRLSYLPLDVRRSALLAAAKVTGAAAAASSSSSSSSGEAGVAAATTTADVEVGSAPTAPAPVASLDATGTAAAAEVTLADVRPPPVLHLLDSSFANTSVVWSASKDVVPAKMFVPTASCGASANNKTMLGYGAVLIDFDARYPMPTNDTTTAISTITGSSISNDTTSSSSGEPINVTMGPVVMSGNAPLAASVNGSSSNGSNSSTAGGGGDEDASAWSAVVVQGARFVGNRGGCGAGLALDLKKLPVKLSLSRVNATENDVMTGTFESGDGGAFYVLGGGRSRVTISGGSVLSRNGATHGGAVYAESSTSLVFEVSGGSRLVLNRAGFAAGAISVGGKQEVAIRITGSSAVSRNSVSGFGGAILAFAKTGSLVVSDHSSVSGNVANLYSPSDAKTNGGNGGGAWLEFQNTTLVEVSGGSAVSNNAAYNNGGGLYVWKDLGTFTLNGSIMSGNSARGGPFCEGGALFIDRSAANIILDGGAVMNDNRAGLWGGGIGIAGNEISSSTNLTVLGRLVVKGASTMSGNSAGQSGGAVRVSGTDGDPVPSVELTEGSRFINNTAKLGGGALYFGGDVLSLFTSGALLSANGVPPTFREGDYDNGGAIYVSGSVRNMTLVNTTLTRNVARGGGAIAVYRNATVTIINCTITQNQALLYDGGALWFGTVDTLRLAGGTVIANNSAARCDIAETLPCKSGANRARGGAIMVQSNAGEVVLEGGVVAADNRAGVSGGLLHVGGALTSLRVDTGSVVRGNAALWAGGAVFGTMAVGAVEVAGGSSVSGNVAQEFGGFMAAAGRLATFTVSGGSSLTQNSVVNGSGAVLAVDRNISSFTITGGSDVSYNSAPYGSGAVLYVGGSVNGFSVGGGSTCARNTVGRAGGVVAAEGAVRNVLISEGSRVEDCAAAAYGGVIHAKGSLQNVTVKNSTIRNCTAGIGGGAFSTAGDVRNLSLAGGAALWDCTATDAAATRTGGAVFAGRDLEGLTLTGGSSIEGGGADQGGCVFVYGGARRIVLAGGSSIRRCTARLGGALFVGSEGLTGLSLTGGSSIGSSNAAARGGCVYVGAANGGGGAAGGASDTDSGSSSDGGSGSGSSSGGGMRRVTLTEGSEIFGCTAQEGGAVFVALGAAADWRLSGGAAIRANRALLDGGAIWAAAAGSWTLEGNSSISDNACGRDGAAMYVSDGAVSTSSSDSSDGSSSGTGASGSGSGSSSSSSGSAVQSAGAAGAGRTKSSSTASPPRPPPLLAPLPPPPVPLLLQLTLASGGRVSSNRAERFGAIFLKGTGGLQLLNVTGAGSAVSSNSALSGGAFYVTGPVALVSVAAGGAVTGNRATGGRGGSSGGDGGFLATLQDLGRLEVVGAGSALSGNLALDGNGGAASVTGGAASVVVADGAEVSGNRARFGGAVAVKGRVAAFELTGGAAATNQYAQYSGAVLHAGGGAAAVRLAGGARAAGNRAGLHGGLLWAAGVGEVVMTGGVMVERNRAVLGAGGVLAVEGSGLGRLDVTDGCVVRNNAAATTGGFVYSEDLVAAAAAPVAADATASASIATADAAAPATATDVTAAAASAEPAAAGTDAAVATQVRLASSSFTGNSAGTAGGVLAFGSTAVAVAGCVVANNTAAASGGFLFLGRQQAPDAQDAVLEPTPAGADSSSSSSSSCTARPAAAFFSSEDSTYAGNQAGAYGGVVALYGSSGSSSSSSSSSSGGSGSSSSSACGVPRQQLVASVARSQFVGNGAAAGGGAIAVLMMTADASGANSSSSGSSSSAVAGSSNGQQQQQLPLGGQPAEVRVSISGTRLVRNVAGRIPGEAGSSTTGSSSGSSSTPQVVVSGGGAVLLWVEQPPLAVAAANAVGTAAAVGVNSSLVIDGCEFASNAAWGGGSGGDVAVWSATVSQRQRLLAALAGGGIATAATTARSNNSSSALSALAAAAAAGGDGIQTVRIANSTFQNSSSSADGGSVLAVCGSSSFGSSSSTGASSGVEGGSSSVVPQLTGANACTLAISNSSFRGATAGQDGGALAVAAVAGGGGATADTAASNGGSSIGRMAAAAGAAAVELEGCRFEINTASGRGGAISYVELAWVQAAESPPCGASSSSNGNTSSNNAGCFAFNTSRARVGLLVRASRFTSNRGAGGGGALALAGRSAAHILDSTFSGNAAAAGGGAVLARGCGLVLINGSSLSGNSAISGGGLFVSPAEAVAEAPAAAGAAVAVAAVPGGSSSAPQRRRTQQQQAAVTAVSTRNFAALIVLDTVFANNMAVLPPATAGVAAAGAGAGAGLGKGGGVFVQAGVSALFRNASFATSNTAASGSALASTQRCSTGGSSSSSNSGSSSSNSSSSGLLVEDLVKQFEANGAAGVSDWLAALYTAHQHQQGTADYCWPLLLLDTAVPPPSVPDAATQRRPRPVWMEDANMTAMAAWCQGASTAAASSDSAAGGGGRVAALLQTLAQCSLPQLSSVSELSAAAAAAVEFPPTQLRLQLPCSMLQSGSSSDSSRSSSSSSSADTGSSSGGMCVVGGRAASAYGAGAAAPQQQPRPPATTTSTATATATATVVSVLPEEPFAVQVQLVDAHGSATAPVASIYKVTLSVRALPPPSAAVWSAAGSINSSSNNTPSATAAQATPGTAAWLDSICAPQLGKLQPAVADTGGAWWWCDPDFANLDVGRSQSLTAVMEAGAAEWPRVLLRGWPGDYLLVLRAAGPLQISELSVPLEVRRCAAGQTPDNRFAATSQVPAWTGCRTCERGQVGLLPDRRATASELATAAATAATAAAGGGAGAGGAVAVAVATRQQLLLPQLTGRAMAGEVVRAYDGAEGVCRECPDNAECPGGRAVVPLPGYWHSAPNSAAVHACYVPDACAGPSDLAYLLPTTDARSSTGGSSRSSLNTYPPPPALGSSSTGTGGSSSDGSGSSSSSSSSGVGGVGVNERTQALLACQVALYSSGSPPYGDASAGWASNATSSGGAGCSLGAYMQLQCGDGYTGNLCAACLPGYAVSQDLECGACPSMARTLGLSLLAFFGSVALILYTAIASLGAATASSEDASGVTKGDIMKILIVHCQYTVIITRLNIDYPAVITTLKAALGSITGAASQGISFNYGCLVAAAPTAQRAMAQLLGSLLVPCVVVAFSLALWALRYRFLHQAVLKRTRATHGRRRTTPDALPSFNFYNDLMPPLDEASSSQQEGRSEEPEEEQDGEGEGIGQGSGSGSSRGSGRRVSSGEAAAGHTPRHDRCSEPAAIDAAAAGGLDDATLAASHGLCKPAGAAGAAAAVPAAEVEAASALTPAGGGVAWGAGALVSAAAAADAATACCSAHEVLLQPQKQRRSHTSHHSRTTNSADDDDAAHTAEAPTSLPQHEEQDEHRQQQQQPQSATCQMLPLPPAAPLPPPAAPLPPALPSRAPSYDPGVSQGPAAAAAATAAAASAAHRTHSHTSSWQKPATSTHSTSSQSSPHTYQQHPPTGPGSSAPQSRQHSASGAPPPPAPHTQPSQPGSRRASHVAILQGPSPSAASATQQRTHAPPLGPSQPPPALPPSAGSGTSLQQQPSTQRPSSVHQPHQHQHHHQPRTSGPRGPPTRDSAGSHNPWSSNLASRYARDRSSAGGAGGGYERYSHLSHVSSAMRKLGSRALMLVRPRDAAPTSALALADTSLGFWQQLGLVLLSGVFVLYAGWAQAALSVFSCYRIDEGGSLVPENERANWPRGYWFLDMQQACYSGTHLALYLPIGIVSVCLFCLAPPLSSFLLMWRARHRLAEYRTQQMWGFMYKRYRQRFFFWESVLQLQTLALVAVDVFGRGMPVLYQALLLLAVLLSIASVNMFCAPLRTRRLVVLEFSSHMVLCLTITLSLYFIPTDALPLSDGEATAVGAIMFALNITLLIAYVAYILALSWPAFKPHVDRVRGSAAHAARRVLRRRGAVSSEGPSQHAEHGARNVEGKGGAAVGEGGGHDGSYEVEEGRPAGGGGELRQPGLEGRWAEAGSCGREDAALGTGATGVRRELGGAPELPTGSSGAAKEDGKAKAC</sequence>
<evidence type="ECO:0000256" key="3">
    <source>
        <dbReference type="SAM" id="Phobius"/>
    </source>
</evidence>
<feature type="transmembrane region" description="Helical" evidence="3">
    <location>
        <begin position="3630"/>
        <end position="3650"/>
    </location>
</feature>
<feature type="region of interest" description="Disordered" evidence="2">
    <location>
        <begin position="3003"/>
        <end position="3029"/>
    </location>
</feature>
<dbReference type="InParanoid" id="A0A2K3D618"/>
<evidence type="ECO:0000256" key="2">
    <source>
        <dbReference type="SAM" id="MobiDB-lite"/>
    </source>
</evidence>
<feature type="compositionally biased region" description="Polar residues" evidence="2">
    <location>
        <begin position="48"/>
        <end position="61"/>
    </location>
</feature>
<feature type="region of interest" description="Disordered" evidence="2">
    <location>
        <begin position="3388"/>
        <end position="3438"/>
    </location>
</feature>
<dbReference type="SMART" id="SM00202">
    <property type="entry name" value="SR"/>
    <property type="match status" value="1"/>
</dbReference>
<dbReference type="ExpressionAtlas" id="A0A2K3D618">
    <property type="expression patterns" value="baseline and differential"/>
</dbReference>
<feature type="compositionally biased region" description="Gly residues" evidence="2">
    <location>
        <begin position="4445"/>
        <end position="4454"/>
    </location>
</feature>
<dbReference type="OrthoDB" id="549010at2759"/>
<dbReference type="GO" id="GO:0043130">
    <property type="term" value="F:ubiquitin binding"/>
    <property type="evidence" value="ECO:0000318"/>
    <property type="project" value="GO_Central"/>
</dbReference>